<dbReference type="Proteomes" id="UP000231092">
    <property type="component" value="Unassembled WGS sequence"/>
</dbReference>
<gene>
    <name evidence="2" type="ORF">H171_4128</name>
</gene>
<protein>
    <submittedName>
        <fullName evidence="2">Uncharacterized protein DUF3825</fullName>
    </submittedName>
</protein>
<reference evidence="2 3" key="1">
    <citation type="submission" date="2017-11" db="EMBL/GenBank/DDBJ databases">
        <title>Understudied soil microbes with underappreciated capabilities: Untangling the Clostridium saccharolyticum group.</title>
        <authorList>
            <person name="Leschine S."/>
        </authorList>
    </citation>
    <scope>NUCLEOTIDE SEQUENCE [LARGE SCALE GENOMIC DNA]</scope>
    <source>
        <strain evidence="2 3">18A</strain>
    </source>
</reference>
<accession>A0A2M8ZAQ2</accession>
<dbReference type="AlphaFoldDB" id="A0A2M8ZAQ2"/>
<name>A0A2M8ZAQ2_9FIRM</name>
<evidence type="ECO:0000259" key="1">
    <source>
        <dbReference type="Pfam" id="PF12873"/>
    </source>
</evidence>
<organism evidence="2 3">
    <name type="scientific">[Clostridium] celerecrescens 18A</name>
    <dbReference type="NCBI Taxonomy" id="1286362"/>
    <lineage>
        <taxon>Bacteria</taxon>
        <taxon>Bacillati</taxon>
        <taxon>Bacillota</taxon>
        <taxon>Clostridia</taxon>
        <taxon>Lachnospirales</taxon>
        <taxon>Lachnospiraceae</taxon>
        <taxon>Lacrimispora</taxon>
    </lineage>
</organism>
<dbReference type="OrthoDB" id="5493836at2"/>
<dbReference type="InterPro" id="IPR024437">
    <property type="entry name" value="DUF3825"/>
</dbReference>
<dbReference type="RefSeq" id="WP_100306768.1">
    <property type="nucleotide sequence ID" value="NZ_PGET01000001.1"/>
</dbReference>
<comment type="caution">
    <text evidence="2">The sequence shown here is derived from an EMBL/GenBank/DDBJ whole genome shotgun (WGS) entry which is preliminary data.</text>
</comment>
<feature type="domain" description="DUF3825" evidence="1">
    <location>
        <begin position="30"/>
        <end position="268"/>
    </location>
</feature>
<dbReference type="EMBL" id="PGET01000001">
    <property type="protein sequence ID" value="PJJ30522.1"/>
    <property type="molecule type" value="Genomic_DNA"/>
</dbReference>
<proteinExistence type="predicted"/>
<evidence type="ECO:0000313" key="3">
    <source>
        <dbReference type="Proteomes" id="UP000231092"/>
    </source>
</evidence>
<evidence type="ECO:0000313" key="2">
    <source>
        <dbReference type="EMBL" id="PJJ30522.1"/>
    </source>
</evidence>
<dbReference type="Pfam" id="PF12873">
    <property type="entry name" value="DUF3825"/>
    <property type="match status" value="1"/>
</dbReference>
<sequence length="271" mass="31427">MEKEYSPEGYLYKDAYMGNMESYQKKINYLANTVQPEEWGYSEAEGNYKENFILKNYILYTYDQVKEEGKIEISSDGNNMCFNTGLQTLNGNDIFAFFATCTSKVAKPDQKWYFIGFCQGVESRMKCFSKLPDVADYFTNPSDFIFDRKLELILDYDHIIDDNYERFVDIGYTDKHLIKALLMNATATIKEKLKRNYKLAIPQYFTDKGTGESKIQLLLPLFLKGNNNIADLALVVDKTNHNYIGKTVLTIGWAYVNSRRIVKPDADWLKI</sequence>